<dbReference type="Proteomes" id="UP000503447">
    <property type="component" value="Chromosome"/>
</dbReference>
<protein>
    <recommendedName>
        <fullName evidence="6">Endonuclease V</fullName>
        <ecNumber evidence="6">3.1.21.7</ecNumber>
    </recommendedName>
    <alternativeName>
        <fullName evidence="6">Deoxyinosine 3'endonuclease</fullName>
    </alternativeName>
    <alternativeName>
        <fullName evidence="6">Deoxyribonuclease V</fullName>
        <shortName evidence="6">DNase V</shortName>
    </alternativeName>
</protein>
<comment type="cofactor">
    <cofactor evidence="6">
        <name>Mg(2+)</name>
        <dbReference type="ChEBI" id="CHEBI:18420"/>
    </cofactor>
</comment>
<dbReference type="EC" id="3.1.21.7" evidence="6"/>
<feature type="site" description="Interaction with target DNA" evidence="6">
    <location>
        <position position="81"/>
    </location>
</feature>
<dbReference type="PANTHER" id="PTHR28511">
    <property type="entry name" value="ENDONUCLEASE V"/>
    <property type="match status" value="1"/>
</dbReference>
<dbReference type="Gene3D" id="3.30.2170.10">
    <property type="entry name" value="archaeoglobus fulgidus dsm 4304 superfamily"/>
    <property type="match status" value="1"/>
</dbReference>
<keyword evidence="6" id="KW-0479">Metal-binding</keyword>
<dbReference type="GO" id="GO:0016891">
    <property type="term" value="F:RNA endonuclease activity producing 5'-phosphomonoesters, hydrolytic mechanism"/>
    <property type="evidence" value="ECO:0007669"/>
    <property type="project" value="TreeGrafter"/>
</dbReference>
<keyword evidence="5 6" id="KW-0378">Hydrolase</keyword>
<evidence type="ECO:0000256" key="2">
    <source>
        <dbReference type="ARBA" id="ARBA00022490"/>
    </source>
</evidence>
<dbReference type="CDD" id="cd06559">
    <property type="entry name" value="Endonuclease_V"/>
    <property type="match status" value="1"/>
</dbReference>
<comment type="subcellular location">
    <subcellularLocation>
        <location evidence="1 6">Cytoplasm</location>
    </subcellularLocation>
</comment>
<dbReference type="GO" id="GO:0005737">
    <property type="term" value="C:cytoplasm"/>
    <property type="evidence" value="ECO:0007669"/>
    <property type="project" value="UniProtKB-SubCell"/>
</dbReference>
<dbReference type="KEGG" id="ftj:FTUN_4902"/>
<dbReference type="AlphaFoldDB" id="A0A6M5YWM9"/>
<evidence type="ECO:0000313" key="8">
    <source>
        <dbReference type="EMBL" id="QJW97332.1"/>
    </source>
</evidence>
<accession>A0A6M5YWM9</accession>
<evidence type="ECO:0000313" key="9">
    <source>
        <dbReference type="Proteomes" id="UP000503447"/>
    </source>
</evidence>
<dbReference type="InterPro" id="IPR007581">
    <property type="entry name" value="Endonuclease-V"/>
</dbReference>
<organism evidence="8 9">
    <name type="scientific">Frigoriglobus tundricola</name>
    <dbReference type="NCBI Taxonomy" id="2774151"/>
    <lineage>
        <taxon>Bacteria</taxon>
        <taxon>Pseudomonadati</taxon>
        <taxon>Planctomycetota</taxon>
        <taxon>Planctomycetia</taxon>
        <taxon>Gemmatales</taxon>
        <taxon>Gemmataceae</taxon>
        <taxon>Frigoriglobus</taxon>
    </lineage>
</organism>
<dbReference type="GO" id="GO:0043737">
    <property type="term" value="F:deoxyribonuclease V activity"/>
    <property type="evidence" value="ECO:0007669"/>
    <property type="project" value="UniProtKB-UniRule"/>
</dbReference>
<feature type="binding site" evidence="6">
    <location>
        <position position="43"/>
    </location>
    <ligand>
        <name>Mg(2+)</name>
        <dbReference type="ChEBI" id="CHEBI:18420"/>
    </ligand>
</feature>
<evidence type="ECO:0000256" key="4">
    <source>
        <dbReference type="ARBA" id="ARBA00022759"/>
    </source>
</evidence>
<dbReference type="RefSeq" id="WP_171472720.1">
    <property type="nucleotide sequence ID" value="NZ_CP053452.2"/>
</dbReference>
<feature type="binding site" evidence="6">
    <location>
        <position position="111"/>
    </location>
    <ligand>
        <name>Mg(2+)</name>
        <dbReference type="ChEBI" id="CHEBI:18420"/>
    </ligand>
</feature>
<comment type="function">
    <text evidence="6">DNA repair enzyme involved in the repair of deaminated bases. Selectively cleaves double-stranded DNA at the second phosphodiester bond 3' to a deoxyinosine leaving behind the intact lesion on the nicked DNA.</text>
</comment>
<dbReference type="EMBL" id="CP053452">
    <property type="protein sequence ID" value="QJW97332.1"/>
    <property type="molecule type" value="Genomic_DNA"/>
</dbReference>
<dbReference type="Pfam" id="PF04493">
    <property type="entry name" value="Endonuclease_5"/>
    <property type="match status" value="1"/>
</dbReference>
<evidence type="ECO:0000256" key="7">
    <source>
        <dbReference type="SAM" id="MobiDB-lite"/>
    </source>
</evidence>
<name>A0A6M5YWM9_9BACT</name>
<sequence length="237" mass="24688">MHVPHLHDWPATEAAAVALQHALAGRVNTSRPLGRVELIAGCDIAYHLTEPRLFACVVVLRAKDLSVVEEVAVTREVTFPYIPGLLSFREIPALLAAFAELRQAPDAVMLDGQGIAHPRRFGLACHLGLWLDRPCVGCAKSWLVGDCAEPGPSAGDAAPLTIGGEEVGAVVRAAAGAKPVYVSPGHNVDVASATGLVRATLSGYRHPAPTRAAHMAANRARGATGGQCGSPSEGHKS</sequence>
<dbReference type="PANTHER" id="PTHR28511:SF1">
    <property type="entry name" value="ENDONUCLEASE V"/>
    <property type="match status" value="1"/>
</dbReference>
<dbReference type="GO" id="GO:0003727">
    <property type="term" value="F:single-stranded RNA binding"/>
    <property type="evidence" value="ECO:0007669"/>
    <property type="project" value="TreeGrafter"/>
</dbReference>
<keyword evidence="6" id="KW-0227">DNA damage</keyword>
<comment type="catalytic activity">
    <reaction evidence="6">
        <text>Endonucleolytic cleavage at apurinic or apyrimidinic sites to products with a 5'-phosphate.</text>
        <dbReference type="EC" id="3.1.21.7"/>
    </reaction>
</comment>
<dbReference type="GO" id="GO:0000287">
    <property type="term" value="F:magnesium ion binding"/>
    <property type="evidence" value="ECO:0007669"/>
    <property type="project" value="UniProtKB-UniRule"/>
</dbReference>
<dbReference type="HAMAP" id="MF_00801">
    <property type="entry name" value="Endonuclease_5"/>
    <property type="match status" value="1"/>
</dbReference>
<evidence type="ECO:0000256" key="1">
    <source>
        <dbReference type="ARBA" id="ARBA00004496"/>
    </source>
</evidence>
<comment type="similarity">
    <text evidence="6">Belongs to the endonuclease V family.</text>
</comment>
<gene>
    <name evidence="6" type="primary">nfi</name>
    <name evidence="8" type="ORF">FTUN_4902</name>
</gene>
<proteinExistence type="inferred from homology"/>
<feature type="region of interest" description="Disordered" evidence="7">
    <location>
        <begin position="217"/>
        <end position="237"/>
    </location>
</feature>
<evidence type="ECO:0000256" key="5">
    <source>
        <dbReference type="ARBA" id="ARBA00022801"/>
    </source>
</evidence>
<keyword evidence="6" id="KW-0460">Magnesium</keyword>
<keyword evidence="4 6" id="KW-0255">Endonuclease</keyword>
<evidence type="ECO:0000256" key="3">
    <source>
        <dbReference type="ARBA" id="ARBA00022722"/>
    </source>
</evidence>
<keyword evidence="3 6" id="KW-0540">Nuclease</keyword>
<keyword evidence="2 6" id="KW-0963">Cytoplasm</keyword>
<reference evidence="9" key="1">
    <citation type="submission" date="2020-05" db="EMBL/GenBank/DDBJ databases">
        <title>Frigoriglobus tundricola gen. nov., sp. nov., a psychrotolerant cellulolytic planctomycete of the family Gemmataceae with two divergent copies of 16S rRNA gene.</title>
        <authorList>
            <person name="Kulichevskaya I.S."/>
            <person name="Ivanova A.A."/>
            <person name="Naumoff D.G."/>
            <person name="Beletsky A.V."/>
            <person name="Rijpstra W.I.C."/>
            <person name="Sinninghe Damste J.S."/>
            <person name="Mardanov A.V."/>
            <person name="Ravin N.V."/>
            <person name="Dedysh S.N."/>
        </authorList>
    </citation>
    <scope>NUCLEOTIDE SEQUENCE [LARGE SCALE GENOMIC DNA]</scope>
    <source>
        <strain evidence="9">PL17</strain>
    </source>
</reference>
<dbReference type="GO" id="GO:0006281">
    <property type="term" value="P:DNA repair"/>
    <property type="evidence" value="ECO:0007669"/>
    <property type="project" value="UniProtKB-UniRule"/>
</dbReference>
<evidence type="ECO:0000256" key="6">
    <source>
        <dbReference type="HAMAP-Rule" id="MF_00801"/>
    </source>
</evidence>
<keyword evidence="6" id="KW-0234">DNA repair</keyword>
<keyword evidence="9" id="KW-1185">Reference proteome</keyword>